<comment type="caution">
    <text evidence="2">The sequence shown here is derived from an EMBL/GenBank/DDBJ whole genome shotgun (WGS) entry which is preliminary data.</text>
</comment>
<dbReference type="Proteomes" id="UP001221757">
    <property type="component" value="Unassembled WGS sequence"/>
</dbReference>
<organism evidence="2 3">
    <name type="scientific">Mycena rosella</name>
    <name type="common">Pink bonnet</name>
    <name type="synonym">Agaricus rosellus</name>
    <dbReference type="NCBI Taxonomy" id="1033263"/>
    <lineage>
        <taxon>Eukaryota</taxon>
        <taxon>Fungi</taxon>
        <taxon>Dikarya</taxon>
        <taxon>Basidiomycota</taxon>
        <taxon>Agaricomycotina</taxon>
        <taxon>Agaricomycetes</taxon>
        <taxon>Agaricomycetidae</taxon>
        <taxon>Agaricales</taxon>
        <taxon>Marasmiineae</taxon>
        <taxon>Mycenaceae</taxon>
        <taxon>Mycena</taxon>
    </lineage>
</organism>
<feature type="region of interest" description="Disordered" evidence="1">
    <location>
        <begin position="30"/>
        <end position="69"/>
    </location>
</feature>
<name>A0AAD7GFY3_MYCRO</name>
<evidence type="ECO:0000313" key="3">
    <source>
        <dbReference type="Proteomes" id="UP001221757"/>
    </source>
</evidence>
<evidence type="ECO:0000313" key="2">
    <source>
        <dbReference type="EMBL" id="KAJ7692858.1"/>
    </source>
</evidence>
<gene>
    <name evidence="2" type="ORF">B0H17DRAFT_1200185</name>
</gene>
<keyword evidence="3" id="KW-1185">Reference proteome</keyword>
<evidence type="ECO:0000256" key="1">
    <source>
        <dbReference type="SAM" id="MobiDB-lite"/>
    </source>
</evidence>
<sequence length="69" mass="7579">MPCDHHHMHRPFRALDRPTYYVYVVQAQAPDPSSPRFSAASTVGDFYGDAPPPPPSVGSFDRAPAKLTP</sequence>
<proteinExistence type="predicted"/>
<dbReference type="EMBL" id="JARKIE010000049">
    <property type="protein sequence ID" value="KAJ7692858.1"/>
    <property type="molecule type" value="Genomic_DNA"/>
</dbReference>
<dbReference type="AlphaFoldDB" id="A0AAD7GFY3"/>
<protein>
    <submittedName>
        <fullName evidence="2">Uncharacterized protein</fullName>
    </submittedName>
</protein>
<reference evidence="2" key="1">
    <citation type="submission" date="2023-03" db="EMBL/GenBank/DDBJ databases">
        <title>Massive genome expansion in bonnet fungi (Mycena s.s.) driven by repeated elements and novel gene families across ecological guilds.</title>
        <authorList>
            <consortium name="Lawrence Berkeley National Laboratory"/>
            <person name="Harder C.B."/>
            <person name="Miyauchi S."/>
            <person name="Viragh M."/>
            <person name="Kuo A."/>
            <person name="Thoen E."/>
            <person name="Andreopoulos B."/>
            <person name="Lu D."/>
            <person name="Skrede I."/>
            <person name="Drula E."/>
            <person name="Henrissat B."/>
            <person name="Morin E."/>
            <person name="Kohler A."/>
            <person name="Barry K."/>
            <person name="LaButti K."/>
            <person name="Morin E."/>
            <person name="Salamov A."/>
            <person name="Lipzen A."/>
            <person name="Mereny Z."/>
            <person name="Hegedus B."/>
            <person name="Baldrian P."/>
            <person name="Stursova M."/>
            <person name="Weitz H."/>
            <person name="Taylor A."/>
            <person name="Grigoriev I.V."/>
            <person name="Nagy L.G."/>
            <person name="Martin F."/>
            <person name="Kauserud H."/>
        </authorList>
    </citation>
    <scope>NUCLEOTIDE SEQUENCE</scope>
    <source>
        <strain evidence="2">CBHHK067</strain>
    </source>
</reference>
<accession>A0AAD7GFY3</accession>